<reference evidence="1 2" key="1">
    <citation type="submission" date="2019-09" db="EMBL/GenBank/DDBJ databases">
        <title>NBRP : Genome information of microbial organism related human and environment.</title>
        <authorList>
            <person name="Hattori M."/>
            <person name="Oshima K."/>
            <person name="Inaba H."/>
            <person name="Suda W."/>
            <person name="Sakamoto M."/>
            <person name="Iino T."/>
            <person name="Kitahara M."/>
            <person name="Oshida Y."/>
            <person name="Iida T."/>
            <person name="Kudo T."/>
            <person name="Itoh T."/>
            <person name="Ohkuma M."/>
        </authorList>
    </citation>
    <scope>NUCLEOTIDE SEQUENCE [LARGE SCALE GENOMIC DNA]</scope>
    <source>
        <strain evidence="1 2">Q-1</strain>
    </source>
</reference>
<evidence type="ECO:0000313" key="1">
    <source>
        <dbReference type="EMBL" id="GER05083.1"/>
    </source>
</evidence>
<protein>
    <submittedName>
        <fullName evidence="1">Uncharacterized protein</fullName>
    </submittedName>
</protein>
<accession>A0A5A7N9P9</accession>
<keyword evidence="2" id="KW-1185">Reference proteome</keyword>
<comment type="caution">
    <text evidence="1">The sequence shown here is derived from an EMBL/GenBank/DDBJ whole genome shotgun (WGS) entry which is preliminary data.</text>
</comment>
<proteinExistence type="predicted"/>
<organism evidence="1 2">
    <name type="scientific">Iodidimonas nitroreducens</name>
    <dbReference type="NCBI Taxonomy" id="1236968"/>
    <lineage>
        <taxon>Bacteria</taxon>
        <taxon>Pseudomonadati</taxon>
        <taxon>Pseudomonadota</taxon>
        <taxon>Alphaproteobacteria</taxon>
        <taxon>Iodidimonadales</taxon>
        <taxon>Iodidimonadaceae</taxon>
        <taxon>Iodidimonas</taxon>
    </lineage>
</organism>
<name>A0A5A7N9P9_9PROT</name>
<dbReference type="EMBL" id="BKCN01000017">
    <property type="protein sequence ID" value="GER05083.1"/>
    <property type="molecule type" value="Genomic_DNA"/>
</dbReference>
<sequence>MIIKEMTGPENGGLFRKALRRNKGKNDAESRFHRAVMRDDDLVMPLKALSGSPICD</sequence>
<gene>
    <name evidence="1" type="ORF">JCM17846_27650</name>
</gene>
<dbReference type="Proteomes" id="UP000324996">
    <property type="component" value="Unassembled WGS sequence"/>
</dbReference>
<evidence type="ECO:0000313" key="2">
    <source>
        <dbReference type="Proteomes" id="UP000324996"/>
    </source>
</evidence>
<dbReference type="AlphaFoldDB" id="A0A5A7N9P9"/>